<sequence>MARAIRILLQTTIPETDDDWDIRRFSLLTECLRSLKDENGAPLCEVTARNRAAAGGDDPVLSGLGASDFDELWLFAVDVGDGLSAADCAGINAFHRRGGGLMVTRDHMDLGCSVCSLGAVGAAHNFHTHNPEHDPERQCIDDIYTTDISWPNYHSGRNGDYQKIVPVEPIHALLRRPDALGSPIEYLPAHPHEGAVGLPAVEGIDARVVARGTSLISGRLFNLAVAIERTVHSGRAVAESTFHHFSDVNWDGRYPCPSFVCELPGDTMQTHPRALEDTQAYVRNLALWLAPEGVRPSRPLHTVDTAG</sequence>
<evidence type="ECO:0000313" key="2">
    <source>
        <dbReference type="Proteomes" id="UP001054846"/>
    </source>
</evidence>
<dbReference type="Proteomes" id="UP001054846">
    <property type="component" value="Chromosome"/>
</dbReference>
<evidence type="ECO:0000313" key="1">
    <source>
        <dbReference type="EMBL" id="UFP94023.1"/>
    </source>
</evidence>
<dbReference type="RefSeq" id="WP_230841081.1">
    <property type="nucleotide sequence ID" value="NZ_CP063845.1"/>
</dbReference>
<accession>A0ABY3PKF7</accession>
<dbReference type="EMBL" id="CP063845">
    <property type="protein sequence ID" value="UFP94023.1"/>
    <property type="molecule type" value="Genomic_DNA"/>
</dbReference>
<reference evidence="1 2" key="1">
    <citation type="journal article" date="2021" name="Genome Biol. Evol.">
        <title>Complete Genome Sequencing of a Novel Gloeobacter Species from a Waterfall Cave in Mexico.</title>
        <authorList>
            <person name="Saw J.H."/>
            <person name="Cardona T."/>
            <person name="Montejano G."/>
        </authorList>
    </citation>
    <scope>NUCLEOTIDE SEQUENCE [LARGE SCALE GENOMIC DNA]</scope>
    <source>
        <strain evidence="1">MG652769</strain>
    </source>
</reference>
<keyword evidence="2" id="KW-1185">Reference proteome</keyword>
<protein>
    <submittedName>
        <fullName evidence="1">Uncharacterized protein</fullName>
    </submittedName>
</protein>
<gene>
    <name evidence="1" type="ORF">ISF26_20010</name>
</gene>
<proteinExistence type="predicted"/>
<name>A0ABY3PKF7_9CYAN</name>
<organism evidence="1 2">
    <name type="scientific">Gloeobacter morelensis MG652769</name>
    <dbReference type="NCBI Taxonomy" id="2781736"/>
    <lineage>
        <taxon>Bacteria</taxon>
        <taxon>Bacillati</taxon>
        <taxon>Cyanobacteriota</taxon>
        <taxon>Cyanophyceae</taxon>
        <taxon>Gloeobacterales</taxon>
        <taxon>Gloeobacteraceae</taxon>
        <taxon>Gloeobacter</taxon>
        <taxon>Gloeobacter morelensis</taxon>
    </lineage>
</organism>